<proteinExistence type="predicted"/>
<sequence length="180" mass="20798">MSGYEPWNFYSSTPGMSYPYFINDGFVSSQQQQPPQALEPPYFDTYIAYITQPSTSIIQQPQLYPPHQVVDQGIHQRTVFPPRVTQELHEISKVPSGWACICGRRFSRQDRARAHVARETQVYQYPCEGSKGHSKCPKSFVSLEARRAHYNRETDTCSNCGKVILKRNLLRHRKGCHPRH</sequence>
<evidence type="ECO:0008006" key="3">
    <source>
        <dbReference type="Google" id="ProtNLM"/>
    </source>
</evidence>
<reference evidence="1 2" key="1">
    <citation type="journal article" date="2011" name="PLoS Pathog.">
        <title>Endophytic Life Strategies Decoded by Genome and Transcriptome Analyses of the Mutualistic Root Symbiont Piriformospora indica.</title>
        <authorList>
            <person name="Zuccaro A."/>
            <person name="Lahrmann U."/>
            <person name="Guldener U."/>
            <person name="Langen G."/>
            <person name="Pfiffi S."/>
            <person name="Biedenkopf D."/>
            <person name="Wong P."/>
            <person name="Samans B."/>
            <person name="Grimm C."/>
            <person name="Basiewicz M."/>
            <person name="Murat C."/>
            <person name="Martin F."/>
            <person name="Kogel K.H."/>
        </authorList>
    </citation>
    <scope>NUCLEOTIDE SEQUENCE [LARGE SCALE GENOMIC DNA]</scope>
    <source>
        <strain evidence="1 2">DSM 11827</strain>
    </source>
</reference>
<name>G4T5G3_SERID</name>
<dbReference type="Gene3D" id="3.30.160.60">
    <property type="entry name" value="Classic Zinc Finger"/>
    <property type="match status" value="1"/>
</dbReference>
<keyword evidence="2" id="KW-1185">Reference proteome</keyword>
<dbReference type="HOGENOM" id="CLU_1496801_0_0_1"/>
<dbReference type="EMBL" id="CAFZ01000003">
    <property type="protein sequence ID" value="CCA66567.1"/>
    <property type="molecule type" value="Genomic_DNA"/>
</dbReference>
<organism evidence="1 2">
    <name type="scientific">Serendipita indica (strain DSM 11827)</name>
    <name type="common">Root endophyte fungus</name>
    <name type="synonym">Piriformospora indica</name>
    <dbReference type="NCBI Taxonomy" id="1109443"/>
    <lineage>
        <taxon>Eukaryota</taxon>
        <taxon>Fungi</taxon>
        <taxon>Dikarya</taxon>
        <taxon>Basidiomycota</taxon>
        <taxon>Agaricomycotina</taxon>
        <taxon>Agaricomycetes</taxon>
        <taxon>Sebacinales</taxon>
        <taxon>Serendipitaceae</taxon>
        <taxon>Serendipita</taxon>
    </lineage>
</organism>
<gene>
    <name evidence="1" type="ORF">PIIN_00251</name>
</gene>
<evidence type="ECO:0000313" key="2">
    <source>
        <dbReference type="Proteomes" id="UP000007148"/>
    </source>
</evidence>
<dbReference type="InParanoid" id="G4T5G3"/>
<protein>
    <recommendedName>
        <fullName evidence="3">C2H2-type domain-containing protein</fullName>
    </recommendedName>
</protein>
<dbReference type="Proteomes" id="UP000007148">
    <property type="component" value="Unassembled WGS sequence"/>
</dbReference>
<dbReference type="AlphaFoldDB" id="G4T5G3"/>
<dbReference type="OrthoDB" id="3248089at2759"/>
<accession>G4T5G3</accession>
<comment type="caution">
    <text evidence="1">The sequence shown here is derived from an EMBL/GenBank/DDBJ whole genome shotgun (WGS) entry which is preliminary data.</text>
</comment>
<evidence type="ECO:0000313" key="1">
    <source>
        <dbReference type="EMBL" id="CCA66567.1"/>
    </source>
</evidence>